<dbReference type="InterPro" id="IPR002048">
    <property type="entry name" value="EF_hand_dom"/>
</dbReference>
<dbReference type="GO" id="GO:0005576">
    <property type="term" value="C:extracellular region"/>
    <property type="evidence" value="ECO:0007669"/>
    <property type="project" value="InterPro"/>
</dbReference>
<dbReference type="SMART" id="SM00223">
    <property type="entry name" value="APPLE"/>
    <property type="match status" value="2"/>
</dbReference>
<evidence type="ECO:0000256" key="4">
    <source>
        <dbReference type="SAM" id="Phobius"/>
    </source>
</evidence>
<feature type="compositionally biased region" description="Low complexity" evidence="3">
    <location>
        <begin position="394"/>
        <end position="409"/>
    </location>
</feature>
<dbReference type="SUPFAM" id="SSF57414">
    <property type="entry name" value="Hairpin loop containing domain-like"/>
    <property type="match status" value="2"/>
</dbReference>
<dbReference type="InterPro" id="IPR000177">
    <property type="entry name" value="Apple"/>
</dbReference>
<keyword evidence="4" id="KW-0472">Membrane</keyword>
<reference evidence="6 7" key="1">
    <citation type="submission" date="2016-02" db="EMBL/GenBank/DDBJ databases">
        <title>Genome analysis of coral dinoflagellate symbionts highlights evolutionary adaptations to a symbiotic lifestyle.</title>
        <authorList>
            <person name="Aranda M."/>
            <person name="Li Y."/>
            <person name="Liew Y.J."/>
            <person name="Baumgarten S."/>
            <person name="Simakov O."/>
            <person name="Wilson M."/>
            <person name="Piel J."/>
            <person name="Ashoor H."/>
            <person name="Bougouffa S."/>
            <person name="Bajic V.B."/>
            <person name="Ryu T."/>
            <person name="Ravasi T."/>
            <person name="Bayer T."/>
            <person name="Micklem G."/>
            <person name="Kim H."/>
            <person name="Bhak J."/>
            <person name="Lajeunesse T.C."/>
            <person name="Voolstra C.R."/>
        </authorList>
    </citation>
    <scope>NUCLEOTIDE SEQUENCE [LARGE SCALE GENOMIC DNA]</scope>
    <source>
        <strain evidence="6 7">CCMP2467</strain>
    </source>
</reference>
<dbReference type="PROSITE" id="PS50948">
    <property type="entry name" value="PAN"/>
    <property type="match status" value="1"/>
</dbReference>
<dbReference type="GO" id="GO:0006508">
    <property type="term" value="P:proteolysis"/>
    <property type="evidence" value="ECO:0007669"/>
    <property type="project" value="InterPro"/>
</dbReference>
<name>A0A1Q9F1U4_SYMMI</name>
<gene>
    <name evidence="6" type="ORF">AK812_SmicGene2292</name>
</gene>
<dbReference type="GO" id="GO:0005509">
    <property type="term" value="F:calcium ion binding"/>
    <property type="evidence" value="ECO:0007669"/>
    <property type="project" value="InterPro"/>
</dbReference>
<feature type="region of interest" description="Disordered" evidence="3">
    <location>
        <begin position="886"/>
        <end position="938"/>
    </location>
</feature>
<dbReference type="Proteomes" id="UP000186817">
    <property type="component" value="Unassembled WGS sequence"/>
</dbReference>
<evidence type="ECO:0000313" key="6">
    <source>
        <dbReference type="EMBL" id="OLQ13660.1"/>
    </source>
</evidence>
<feature type="transmembrane region" description="Helical" evidence="4">
    <location>
        <begin position="701"/>
        <end position="721"/>
    </location>
</feature>
<dbReference type="AlphaFoldDB" id="A0A1Q9F1U4"/>
<keyword evidence="2" id="KW-1015">Disulfide bond</keyword>
<dbReference type="CDD" id="cd01100">
    <property type="entry name" value="APPLE_Factor_XI_like"/>
    <property type="match status" value="1"/>
</dbReference>
<dbReference type="InterPro" id="IPR003609">
    <property type="entry name" value="Pan_app"/>
</dbReference>
<evidence type="ECO:0000256" key="3">
    <source>
        <dbReference type="SAM" id="MobiDB-lite"/>
    </source>
</evidence>
<organism evidence="6 7">
    <name type="scientific">Symbiodinium microadriaticum</name>
    <name type="common">Dinoflagellate</name>
    <name type="synonym">Zooxanthella microadriatica</name>
    <dbReference type="NCBI Taxonomy" id="2951"/>
    <lineage>
        <taxon>Eukaryota</taxon>
        <taxon>Sar</taxon>
        <taxon>Alveolata</taxon>
        <taxon>Dinophyceae</taxon>
        <taxon>Suessiales</taxon>
        <taxon>Symbiodiniaceae</taxon>
        <taxon>Symbiodinium</taxon>
    </lineage>
</organism>
<dbReference type="Pfam" id="PF00024">
    <property type="entry name" value="PAN_1"/>
    <property type="match status" value="2"/>
</dbReference>
<comment type="caution">
    <text evidence="6">The sequence shown here is derived from an EMBL/GenBank/DDBJ whole genome shotgun (WGS) entry which is preliminary data.</text>
</comment>
<dbReference type="EMBL" id="LSRX01000025">
    <property type="protein sequence ID" value="OLQ13660.1"/>
    <property type="molecule type" value="Genomic_DNA"/>
</dbReference>
<keyword evidence="7" id="KW-1185">Reference proteome</keyword>
<feature type="compositionally biased region" description="Low complexity" evidence="3">
    <location>
        <begin position="837"/>
        <end position="860"/>
    </location>
</feature>
<keyword evidence="4" id="KW-1133">Transmembrane helix</keyword>
<evidence type="ECO:0000313" key="7">
    <source>
        <dbReference type="Proteomes" id="UP000186817"/>
    </source>
</evidence>
<proteinExistence type="predicted"/>
<feature type="signal peptide" evidence="5">
    <location>
        <begin position="1"/>
        <end position="20"/>
    </location>
</feature>
<feature type="compositionally biased region" description="Polar residues" evidence="3">
    <location>
        <begin position="924"/>
        <end position="938"/>
    </location>
</feature>
<keyword evidence="1" id="KW-0677">Repeat</keyword>
<keyword evidence="5" id="KW-0732">Signal</keyword>
<dbReference type="PROSITE" id="PS50222">
    <property type="entry name" value="EF_HAND_2"/>
    <property type="match status" value="1"/>
</dbReference>
<dbReference type="OrthoDB" id="417268at2759"/>
<sequence length="980" mass="105721">MVIRSAVALFLLSGLPPSAANAPSASAACPKGYFRNATVLFPCDALSGVAYAPISQEEGMTIRVPPGVKDGQVSVVSSVALTIAVGDPAQVAAMTPLMQGPKSQDWRGLSIEIDAGQVVSEATGQWLGSWRAGITYQGTTPSELAVLIHAAKAGAQRHLANTSFAYSAYNGCKKPTLPTGCDDFARFAARQLVFNWSSWVQSKYESADVAWQKLCDSAMQSVEPLAPGPVPFYIFGDVWSPWPLAALVHPGWREAFRFIDSLGGTPPDGYVQKAEFETAYGLASIYLSMFAWCELLRKQYANVDEAWNALSGAEFGFAAPVDYTRWKTSFWSSYRPEAGMNKASPDEAFVYADANGDEKVSKQEFSSIFFSCAPENAKQPPGGAAAHAQKVETAAAPPGGEDAPAAAEVPKPKASSARCLYGDTEYVGGSVGLASAQPNLTFCQARCRTTPGCAFFTFSHADGNCRMLDIEASWRESAGLISGPVKCVAQVQLKLEDVGETSGLEGKTDLLQLEIAAEFAKYARIPDHDIRDMRGNAGKVSLSFSSQGGGEILVHCFVDVPPGGELHDIERVAHESQAQQKLLKALRSDTGPGAEMQVAVAVVPGSQCFILGTRYTPDLNAEHAAVETATACQVKCTETEGCRFFSYLTTTKICSLQGKSATAFFVKDTLAGPQLCHNLPHESEPSKAELETDHGTIFASLWFWLILLLVVLLCVAMCVAFRRGRLCPKTWKRQLSRSRKTEEAKLSQHRYMALPPTDQELEQNMLSQAASNESQGSALRPLHPVDFGAKLSGYNGSYNGRWPSQANGSPWSWQVERMSTAPRETPDFAGSPGRYMAQSAWGPSGQSSPSSLQLSPRASAMQEDSPEWMPHFLGAEAVREAYQHYDASQRHANPPERSSWPTPQVPQRLPPPVSAEFPHASSMPHWNSQSPTDGANSQPANAGTYFVGAYFCAERCCSIRSLSDETAPMSHLPACVRGDC</sequence>
<dbReference type="PROSITE" id="PS51257">
    <property type="entry name" value="PROKAR_LIPOPROTEIN"/>
    <property type="match status" value="1"/>
</dbReference>
<accession>A0A1Q9F1U4</accession>
<evidence type="ECO:0000256" key="5">
    <source>
        <dbReference type="SAM" id="SignalP"/>
    </source>
</evidence>
<protein>
    <submittedName>
        <fullName evidence="6">Uncharacterized protein</fullName>
    </submittedName>
</protein>
<feature type="region of interest" description="Disordered" evidence="3">
    <location>
        <begin position="819"/>
        <end position="864"/>
    </location>
</feature>
<feature type="region of interest" description="Disordered" evidence="3">
    <location>
        <begin position="380"/>
        <end position="409"/>
    </location>
</feature>
<dbReference type="Gene3D" id="3.50.4.10">
    <property type="entry name" value="Hepatocyte Growth Factor"/>
    <property type="match status" value="2"/>
</dbReference>
<keyword evidence="4" id="KW-0812">Transmembrane</keyword>
<evidence type="ECO:0000256" key="2">
    <source>
        <dbReference type="ARBA" id="ARBA00023157"/>
    </source>
</evidence>
<evidence type="ECO:0000256" key="1">
    <source>
        <dbReference type="ARBA" id="ARBA00022737"/>
    </source>
</evidence>
<feature type="chain" id="PRO_5043601770" evidence="5">
    <location>
        <begin position="21"/>
        <end position="980"/>
    </location>
</feature>